<dbReference type="InterPro" id="IPR052336">
    <property type="entry name" value="MlaD_Phospholipid_Transporter"/>
</dbReference>
<accession>A0ABY5DZ81</accession>
<keyword evidence="2" id="KW-0472">Membrane</keyword>
<evidence type="ECO:0000313" key="4">
    <source>
        <dbReference type="EMBL" id="UTI66182.1"/>
    </source>
</evidence>
<dbReference type="Pfam" id="PF02470">
    <property type="entry name" value="MlaD"/>
    <property type="match status" value="1"/>
</dbReference>
<reference evidence="4 5" key="1">
    <citation type="submission" date="2022-06" db="EMBL/GenBank/DDBJ databases">
        <title>Paraconexibacter antarcticus.</title>
        <authorList>
            <person name="Kim C.S."/>
        </authorList>
    </citation>
    <scope>NUCLEOTIDE SEQUENCE [LARGE SCALE GENOMIC DNA]</scope>
    <source>
        <strain evidence="4 5">02-257</strain>
    </source>
</reference>
<feature type="compositionally biased region" description="Polar residues" evidence="1">
    <location>
        <begin position="437"/>
        <end position="449"/>
    </location>
</feature>
<evidence type="ECO:0000313" key="5">
    <source>
        <dbReference type="Proteomes" id="UP001056035"/>
    </source>
</evidence>
<dbReference type="RefSeq" id="WP_254572857.1">
    <property type="nucleotide sequence ID" value="NZ_CP098502.1"/>
</dbReference>
<evidence type="ECO:0000256" key="1">
    <source>
        <dbReference type="SAM" id="MobiDB-lite"/>
    </source>
</evidence>
<proteinExistence type="predicted"/>
<dbReference type="InterPro" id="IPR003399">
    <property type="entry name" value="Mce/MlaD"/>
</dbReference>
<organism evidence="4 5">
    <name type="scientific">Paraconexibacter antarcticus</name>
    <dbReference type="NCBI Taxonomy" id="2949664"/>
    <lineage>
        <taxon>Bacteria</taxon>
        <taxon>Bacillati</taxon>
        <taxon>Actinomycetota</taxon>
        <taxon>Thermoleophilia</taxon>
        <taxon>Solirubrobacterales</taxon>
        <taxon>Paraconexibacteraceae</taxon>
        <taxon>Paraconexibacter</taxon>
    </lineage>
</organism>
<sequence>MRRRPGSLSITANPVLVGAVTVLVVVVAVFLAYNANNGLPFVPSRQLTVSLPDADRLLVGNEVRMGGQRVGIIKSLSPQVDSRGRVSAKAVLSLETGAAPFARDMGVRVRLKSPLGLKYLELTPGTAPGDVKRLDRRHQARPVELDQVLNTFDARTRRATQGLLHELGGGLAGRGPDLNLALSALPRAARGLARVTRGLARPSTDLGGFVVGLADITRTLAPVAPNLARTFAHLNRTLEAVATEHGSLDATLRELPPTEVVGTRAFAVAAPVLSRTARLARALRGATPLLRPAAGRLADVTTSAPARLRASLPLSAELSHTFTSLDELARRPATLGAARRLQPVVRELRGLLPDILPFQIDCNYLGLWMRNVDSGTTEGDRNGKWFRFAPVAPVDEMLQQPRPVANLHVNPYPTMRTDDCEAGNEPYLPGRRIGTLPGNQGPTELTSRPASVRGR</sequence>
<feature type="region of interest" description="Disordered" evidence="1">
    <location>
        <begin position="419"/>
        <end position="455"/>
    </location>
</feature>
<feature type="transmembrane region" description="Helical" evidence="2">
    <location>
        <begin position="12"/>
        <end position="33"/>
    </location>
</feature>
<keyword evidence="5" id="KW-1185">Reference proteome</keyword>
<evidence type="ECO:0000259" key="3">
    <source>
        <dbReference type="Pfam" id="PF02470"/>
    </source>
</evidence>
<evidence type="ECO:0000256" key="2">
    <source>
        <dbReference type="SAM" id="Phobius"/>
    </source>
</evidence>
<dbReference type="PANTHER" id="PTHR33371:SF4">
    <property type="entry name" value="INTERMEMBRANE PHOSPHOLIPID TRANSPORT SYSTEM BINDING PROTEIN MLAD"/>
    <property type="match status" value="1"/>
</dbReference>
<keyword evidence="2" id="KW-1133">Transmembrane helix</keyword>
<dbReference type="EMBL" id="CP098502">
    <property type="protein sequence ID" value="UTI66182.1"/>
    <property type="molecule type" value="Genomic_DNA"/>
</dbReference>
<name>A0ABY5DZ81_9ACTN</name>
<dbReference type="PANTHER" id="PTHR33371">
    <property type="entry name" value="INTERMEMBRANE PHOSPHOLIPID TRANSPORT SYSTEM BINDING PROTEIN MLAD-RELATED"/>
    <property type="match status" value="1"/>
</dbReference>
<dbReference type="Proteomes" id="UP001056035">
    <property type="component" value="Chromosome"/>
</dbReference>
<keyword evidence="2" id="KW-0812">Transmembrane</keyword>
<gene>
    <name evidence="4" type="ORF">NBH00_08240</name>
</gene>
<feature type="domain" description="Mce/MlaD" evidence="3">
    <location>
        <begin position="45"/>
        <end position="125"/>
    </location>
</feature>
<protein>
    <submittedName>
        <fullName evidence="4">MlaD family protein</fullName>
    </submittedName>
</protein>